<name>A0A9D1NSM2_9FIRM</name>
<dbReference type="GO" id="GO:0003723">
    <property type="term" value="F:RNA binding"/>
    <property type="evidence" value="ECO:0007669"/>
    <property type="project" value="UniProtKB-KW"/>
</dbReference>
<dbReference type="EMBL" id="DVOL01000092">
    <property type="protein sequence ID" value="HIV11300.1"/>
    <property type="molecule type" value="Genomic_DNA"/>
</dbReference>
<keyword evidence="1" id="KW-0694">RNA-binding</keyword>
<dbReference type="SMART" id="SM00363">
    <property type="entry name" value="S4"/>
    <property type="match status" value="1"/>
</dbReference>
<dbReference type="Gene3D" id="3.30.70.330">
    <property type="match status" value="1"/>
</dbReference>
<dbReference type="PROSITE" id="PS50889">
    <property type="entry name" value="S4"/>
    <property type="match status" value="1"/>
</dbReference>
<dbReference type="CDD" id="cd00165">
    <property type="entry name" value="S4"/>
    <property type="match status" value="1"/>
</dbReference>
<dbReference type="InterPro" id="IPR012677">
    <property type="entry name" value="Nucleotide-bd_a/b_plait_sf"/>
</dbReference>
<organism evidence="3 4">
    <name type="scientific">Candidatus Faeciplasma avium</name>
    <dbReference type="NCBI Taxonomy" id="2840798"/>
    <lineage>
        <taxon>Bacteria</taxon>
        <taxon>Bacillati</taxon>
        <taxon>Bacillota</taxon>
        <taxon>Clostridia</taxon>
        <taxon>Eubacteriales</taxon>
        <taxon>Oscillospiraceae</taxon>
        <taxon>Oscillospiraceae incertae sedis</taxon>
        <taxon>Candidatus Faeciplasma</taxon>
    </lineage>
</organism>
<dbReference type="AlphaFoldDB" id="A0A9D1NSM2"/>
<sequence length="255" mass="27940">MIEFNSQRLLMSMTDDERLLTRHIKDLARRADNTGRSMFSCFLDERQLALCSAILDREGFSGYKTDGGYDGARRRVIIFPGYGESCPFTAVAYSYRQEDKPSHRDFLGTLMALDIKRETVGDILVGPSKTIVFVLNSVCPLAAGITKVGGVGVRVLFDFCEEDIPGEESVSLSGTVSSLRLDAVAAIALRLSREKTQELIRTKGIALNYLTVFDPGAAVSQGDVFSVRGYGRFKLSLAGGLSKKGRIFITVDKSV</sequence>
<gene>
    <name evidence="3" type="ORF">IAD28_06390</name>
</gene>
<evidence type="ECO:0000256" key="1">
    <source>
        <dbReference type="PROSITE-ProRule" id="PRU00182"/>
    </source>
</evidence>
<reference evidence="3" key="1">
    <citation type="submission" date="2020-10" db="EMBL/GenBank/DDBJ databases">
        <authorList>
            <person name="Gilroy R."/>
        </authorList>
    </citation>
    <scope>NUCLEOTIDE SEQUENCE</scope>
    <source>
        <strain evidence="3">1370</strain>
    </source>
</reference>
<protein>
    <submittedName>
        <fullName evidence="3">RNA-binding protein</fullName>
    </submittedName>
</protein>
<dbReference type="InterPro" id="IPR002942">
    <property type="entry name" value="S4_RNA-bd"/>
</dbReference>
<comment type="caution">
    <text evidence="3">The sequence shown here is derived from an EMBL/GenBank/DDBJ whole genome shotgun (WGS) entry which is preliminary data.</text>
</comment>
<dbReference type="Proteomes" id="UP000823960">
    <property type="component" value="Unassembled WGS sequence"/>
</dbReference>
<feature type="domain" description="RNA-binding S4" evidence="2">
    <location>
        <begin position="179"/>
        <end position="239"/>
    </location>
</feature>
<evidence type="ECO:0000313" key="3">
    <source>
        <dbReference type="EMBL" id="HIV11300.1"/>
    </source>
</evidence>
<dbReference type="Gene3D" id="3.30.1370.160">
    <property type="match status" value="1"/>
</dbReference>
<evidence type="ECO:0000259" key="2">
    <source>
        <dbReference type="SMART" id="SM00363"/>
    </source>
</evidence>
<dbReference type="Pfam" id="PF17774">
    <property type="entry name" value="YlmH_RBD"/>
    <property type="match status" value="1"/>
</dbReference>
<dbReference type="InterPro" id="IPR040591">
    <property type="entry name" value="RqcP2_RBD"/>
</dbReference>
<reference evidence="3" key="2">
    <citation type="journal article" date="2021" name="PeerJ">
        <title>Extensive microbial diversity within the chicken gut microbiome revealed by metagenomics and culture.</title>
        <authorList>
            <person name="Gilroy R."/>
            <person name="Ravi A."/>
            <person name="Getino M."/>
            <person name="Pursley I."/>
            <person name="Horton D.L."/>
            <person name="Alikhan N.F."/>
            <person name="Baker D."/>
            <person name="Gharbi K."/>
            <person name="Hall N."/>
            <person name="Watson M."/>
            <person name="Adriaenssens E.M."/>
            <person name="Foster-Nyarko E."/>
            <person name="Jarju S."/>
            <person name="Secka A."/>
            <person name="Antonio M."/>
            <person name="Oren A."/>
            <person name="Chaudhuri R.R."/>
            <person name="La Ragione R."/>
            <person name="Hildebrand F."/>
            <person name="Pallen M.J."/>
        </authorList>
    </citation>
    <scope>NUCLEOTIDE SEQUENCE</scope>
    <source>
        <strain evidence="3">1370</strain>
    </source>
</reference>
<proteinExistence type="predicted"/>
<dbReference type="SUPFAM" id="SSF55174">
    <property type="entry name" value="Alpha-L RNA-binding motif"/>
    <property type="match status" value="1"/>
</dbReference>
<evidence type="ECO:0000313" key="4">
    <source>
        <dbReference type="Proteomes" id="UP000823960"/>
    </source>
</evidence>
<accession>A0A9D1NSM2</accession>